<protein>
    <submittedName>
        <fullName evidence="2">Uncharacterized protein</fullName>
    </submittedName>
</protein>
<sequence>MGGSTPTGLHIQESYCKTPRSQGTPSADPDGGLVLRKTEVSDPTRPDLGASWPQTERGLTYWP</sequence>
<dbReference type="EMBL" id="KV875814">
    <property type="protein sequence ID" value="RZR73051.1"/>
    <property type="molecule type" value="Genomic_DNA"/>
</dbReference>
<dbReference type="AlphaFoldDB" id="A0A445MFN1"/>
<feature type="region of interest" description="Disordered" evidence="1">
    <location>
        <begin position="1"/>
        <end position="63"/>
    </location>
</feature>
<evidence type="ECO:0000313" key="2">
    <source>
        <dbReference type="EMBL" id="RZR73051.1"/>
    </source>
</evidence>
<organism evidence="2">
    <name type="scientific">Ensete ventricosum</name>
    <name type="common">Abyssinian banana</name>
    <name type="synonym">Musa ensete</name>
    <dbReference type="NCBI Taxonomy" id="4639"/>
    <lineage>
        <taxon>Eukaryota</taxon>
        <taxon>Viridiplantae</taxon>
        <taxon>Streptophyta</taxon>
        <taxon>Embryophyta</taxon>
        <taxon>Tracheophyta</taxon>
        <taxon>Spermatophyta</taxon>
        <taxon>Magnoliopsida</taxon>
        <taxon>Liliopsida</taxon>
        <taxon>Zingiberales</taxon>
        <taxon>Musaceae</taxon>
        <taxon>Ensete</taxon>
    </lineage>
</organism>
<name>A0A445MFN1_ENSVE</name>
<dbReference type="Proteomes" id="UP000290560">
    <property type="component" value="Unassembled WGS sequence"/>
</dbReference>
<evidence type="ECO:0000256" key="1">
    <source>
        <dbReference type="SAM" id="MobiDB-lite"/>
    </source>
</evidence>
<feature type="compositionally biased region" description="Basic and acidic residues" evidence="1">
    <location>
        <begin position="36"/>
        <end position="45"/>
    </location>
</feature>
<reference evidence="2" key="1">
    <citation type="journal article" date="2018" name="Data Brief">
        <title>Genome sequence data from 17 accessions of Ensete ventricosum, a staple food crop for millions in Ethiopia.</title>
        <authorList>
            <person name="Yemataw Z."/>
            <person name="Muzemil S."/>
            <person name="Ambachew D."/>
            <person name="Tripathi L."/>
            <person name="Tesfaye K."/>
            <person name="Chala A."/>
            <person name="Farbos A."/>
            <person name="O'Neill P."/>
            <person name="Moore K."/>
            <person name="Grant M."/>
            <person name="Studholme D.J."/>
        </authorList>
    </citation>
    <scope>NUCLEOTIDE SEQUENCE [LARGE SCALE GENOMIC DNA]</scope>
    <source>
        <tissue evidence="2">Leaf</tissue>
    </source>
</reference>
<gene>
    <name evidence="2" type="ORF">BHM03_00019647</name>
</gene>
<proteinExistence type="predicted"/>
<accession>A0A445MFN1</accession>